<organism evidence="10 11">
    <name type="scientific">Aureobasidium pullulans</name>
    <name type="common">Black yeast</name>
    <name type="synonym">Pullularia pullulans</name>
    <dbReference type="NCBI Taxonomy" id="5580"/>
    <lineage>
        <taxon>Eukaryota</taxon>
        <taxon>Fungi</taxon>
        <taxon>Dikarya</taxon>
        <taxon>Ascomycota</taxon>
        <taxon>Pezizomycotina</taxon>
        <taxon>Dothideomycetes</taxon>
        <taxon>Dothideomycetidae</taxon>
        <taxon>Dothideales</taxon>
        <taxon>Saccotheciaceae</taxon>
        <taxon>Aureobasidium</taxon>
    </lineage>
</organism>
<protein>
    <submittedName>
        <fullName evidence="10">C4-dicarboxylate transporter/malic acid transport protein</fullName>
    </submittedName>
</protein>
<evidence type="ECO:0000256" key="5">
    <source>
        <dbReference type="ARBA" id="ARBA00022692"/>
    </source>
</evidence>
<keyword evidence="7 9" id="KW-0472">Membrane</keyword>
<evidence type="ECO:0000256" key="6">
    <source>
        <dbReference type="ARBA" id="ARBA00022989"/>
    </source>
</evidence>
<evidence type="ECO:0000256" key="1">
    <source>
        <dbReference type="ARBA" id="ARBA00004651"/>
    </source>
</evidence>
<reference evidence="10 11" key="1">
    <citation type="submission" date="2018-10" db="EMBL/GenBank/DDBJ databases">
        <title>Fifty Aureobasidium pullulans genomes reveal a recombining polyextremotolerant generalist.</title>
        <authorList>
            <person name="Gostincar C."/>
            <person name="Turk M."/>
            <person name="Zajc J."/>
            <person name="Gunde-Cimerman N."/>
        </authorList>
    </citation>
    <scope>NUCLEOTIDE SEQUENCE [LARGE SCALE GENOMIC DNA]</scope>
    <source>
        <strain evidence="10 11">EXF-3380</strain>
    </source>
</reference>
<dbReference type="PANTHER" id="PTHR31686:SF3">
    <property type="entry name" value="ACID TRANSPORT PROTEIN, PUTATIVE (AFU_ORTHOLOGUE AFUA_4G09410)-RELATED"/>
    <property type="match status" value="1"/>
</dbReference>
<name>A0A4S9ZXT2_AURPU</name>
<dbReference type="GO" id="GO:0005886">
    <property type="term" value="C:plasma membrane"/>
    <property type="evidence" value="ECO:0007669"/>
    <property type="project" value="UniProtKB-SubCell"/>
</dbReference>
<evidence type="ECO:0000313" key="10">
    <source>
        <dbReference type="EMBL" id="TIA12666.1"/>
    </source>
</evidence>
<comment type="similarity">
    <text evidence="2">Belongs to the tellurite-resistance/dicarboxylate transporter (TDT) family.</text>
</comment>
<accession>A0A4S9ZXT2</accession>
<sequence>MAASRFSTENTGNNYDLVIPWSYVDPTLNDEVATEQHKARRAVRRALSDPDELGTYAIPPIALMTIGALTITQVSEGPWGGHAFTLVGYVIWWKGVVWVFVTCVVVLTVLFYTGNQADRDMTPVLFMAPVGMATAASEAGLITIYGFDMSSRLAVPQIIVGYFASGVAMFMATLLYTVYFHRLLAAGWPAPPKRAGLFILMGPCGQLATAFQLLGESANTYMRFPNTNPQQSSLQSTADSGLNRPTRSEFRNRSHHRRNP</sequence>
<feature type="transmembrane region" description="Helical" evidence="9">
    <location>
        <begin position="124"/>
        <end position="147"/>
    </location>
</feature>
<feature type="region of interest" description="Disordered" evidence="8">
    <location>
        <begin position="225"/>
        <end position="260"/>
    </location>
</feature>
<evidence type="ECO:0000313" key="11">
    <source>
        <dbReference type="Proteomes" id="UP000304947"/>
    </source>
</evidence>
<keyword evidence="5 9" id="KW-0812">Transmembrane</keyword>
<dbReference type="PANTHER" id="PTHR31686">
    <property type="match status" value="1"/>
</dbReference>
<gene>
    <name evidence="10" type="ORF">D6C83_08439</name>
</gene>
<evidence type="ECO:0000256" key="4">
    <source>
        <dbReference type="ARBA" id="ARBA00022475"/>
    </source>
</evidence>
<keyword evidence="6 9" id="KW-1133">Transmembrane helix</keyword>
<feature type="transmembrane region" description="Helical" evidence="9">
    <location>
        <begin position="91"/>
        <end position="112"/>
    </location>
</feature>
<dbReference type="InterPro" id="IPR051629">
    <property type="entry name" value="Sulfite_efflux_TDT"/>
</dbReference>
<proteinExistence type="inferred from homology"/>
<dbReference type="GO" id="GO:0000319">
    <property type="term" value="F:sulfite transmembrane transporter activity"/>
    <property type="evidence" value="ECO:0007669"/>
    <property type="project" value="TreeGrafter"/>
</dbReference>
<keyword evidence="3" id="KW-0813">Transport</keyword>
<keyword evidence="4" id="KW-1003">Cell membrane</keyword>
<dbReference type="Proteomes" id="UP000304947">
    <property type="component" value="Unassembled WGS sequence"/>
</dbReference>
<evidence type="ECO:0000256" key="9">
    <source>
        <dbReference type="SAM" id="Phobius"/>
    </source>
</evidence>
<feature type="transmembrane region" description="Helical" evidence="9">
    <location>
        <begin position="159"/>
        <end position="179"/>
    </location>
</feature>
<feature type="transmembrane region" description="Helical" evidence="9">
    <location>
        <begin position="53"/>
        <end position="71"/>
    </location>
</feature>
<comment type="caution">
    <text evidence="10">The sequence shown here is derived from an EMBL/GenBank/DDBJ whole genome shotgun (WGS) entry which is preliminary data.</text>
</comment>
<dbReference type="InterPro" id="IPR038665">
    <property type="entry name" value="Voltage-dep_anion_channel_sf"/>
</dbReference>
<evidence type="ECO:0000256" key="2">
    <source>
        <dbReference type="ARBA" id="ARBA00008566"/>
    </source>
</evidence>
<feature type="non-terminal residue" evidence="10">
    <location>
        <position position="260"/>
    </location>
</feature>
<evidence type="ECO:0000256" key="3">
    <source>
        <dbReference type="ARBA" id="ARBA00022448"/>
    </source>
</evidence>
<evidence type="ECO:0000256" key="7">
    <source>
        <dbReference type="ARBA" id="ARBA00023136"/>
    </source>
</evidence>
<dbReference type="Pfam" id="PF03595">
    <property type="entry name" value="SLAC1"/>
    <property type="match status" value="1"/>
</dbReference>
<dbReference type="Gene3D" id="1.50.10.150">
    <property type="entry name" value="Voltage-dependent anion channel"/>
    <property type="match status" value="1"/>
</dbReference>
<dbReference type="AlphaFoldDB" id="A0A4S9ZXT2"/>
<dbReference type="EMBL" id="QZBU01004271">
    <property type="protein sequence ID" value="TIA12666.1"/>
    <property type="molecule type" value="Genomic_DNA"/>
</dbReference>
<feature type="compositionally biased region" description="Polar residues" evidence="8">
    <location>
        <begin position="225"/>
        <end position="245"/>
    </location>
</feature>
<evidence type="ECO:0000256" key="8">
    <source>
        <dbReference type="SAM" id="MobiDB-lite"/>
    </source>
</evidence>
<comment type="subcellular location">
    <subcellularLocation>
        <location evidence="1">Cell membrane</location>
        <topology evidence="1">Multi-pass membrane protein</topology>
    </subcellularLocation>
</comment>
<dbReference type="InterPro" id="IPR004695">
    <property type="entry name" value="SLAC1/Mae1/Ssu1/TehA"/>
</dbReference>